<dbReference type="FunFam" id="3.30.40.10:FF:001258">
    <property type="entry name" value="Uncharacterized protein"/>
    <property type="match status" value="1"/>
</dbReference>
<dbReference type="GO" id="GO:0061630">
    <property type="term" value="F:ubiquitin protein ligase activity"/>
    <property type="evidence" value="ECO:0000318"/>
    <property type="project" value="GO_Central"/>
</dbReference>
<proteinExistence type="predicted"/>
<dbReference type="GeneID" id="5029024"/>
<feature type="coiled-coil region" evidence="2">
    <location>
        <begin position="536"/>
        <end position="585"/>
    </location>
</feature>
<feature type="domain" description="RING-type" evidence="4">
    <location>
        <begin position="215"/>
        <end position="256"/>
    </location>
</feature>
<keyword evidence="6" id="KW-1185">Reference proteome</keyword>
<dbReference type="InterPro" id="IPR001841">
    <property type="entry name" value="Znf_RING"/>
</dbReference>
<keyword evidence="2" id="KW-0175">Coiled coil</keyword>
<name>A0CYH5_PARTE</name>
<evidence type="ECO:0000256" key="3">
    <source>
        <dbReference type="SAM" id="MobiDB-lite"/>
    </source>
</evidence>
<dbReference type="OrthoDB" id="10261999at2759"/>
<dbReference type="InterPro" id="IPR013083">
    <property type="entry name" value="Znf_RING/FYVE/PHD"/>
</dbReference>
<sequence>MGNFVKNQEVIQRNLDEIIQSQVQESPNILIKQSKIGNVEIIKLNMQIIEVELIYDSVDKIQVDLTYSSQVNCSLSFYTYITEIKGSKSQRFERTMQESIIQKFKCPQGLNHQFPSRFVEFMITDLLKFNRIKATPEVSHHTLIIEMKSLTSKSFQIIYFYRIDCNEQTFRCELINTKQIIVYKNRMYEIHELYGVKNTPFNPEWNPNTIEDKECVICFCNIINTVLLPCKHMCTCSICADHILMSQKVKQCPLCRIDIDNYLTLEIKDKVKQDLQLRQFQEEQQKYLEAIKEKKDQQAIKQSTIMEQLKSKVHQDQMQKLKLFNDIDDFQRNNQVVEGLYNNEICYSNEENLSDRDNNQNQNSFHDKIKQFSEEDNLKAMQFSEDDKQRYSSNQRMSSYDLKQERGIISSFQHSQEKQNDQQQQQSDDSDVSQEFPQISSSKQQQYQYSFDYQNYDEQSHYNSQQQLTNTDRQFVSKQPQQFNQGTDKALPTIPEYFKESSDFFQQIINNDKDDNIKQNNIGIQQNKYLDEFPQIQSQELNKSQLSQQQQQQQQQQQLSFRQLKKQKNQQIQFSQLQQNDYEQEDVLMNQFIQNDVYKEAENDFQQQYQFQNDLPQEQLINGQVLKNRQQDDEVYNNCIQEVDVNKQQEDNEDFGLVQKNDNLQQIIYEERSSQNQLQQQIQEEKNYACNQEQKNEQISLIVFD</sequence>
<dbReference type="RefSeq" id="XP_001443239.1">
    <property type="nucleotide sequence ID" value="XM_001443202.1"/>
</dbReference>
<dbReference type="Proteomes" id="UP000000600">
    <property type="component" value="Unassembled WGS sequence"/>
</dbReference>
<dbReference type="AlphaFoldDB" id="A0CYH5"/>
<protein>
    <recommendedName>
        <fullName evidence="4">RING-type domain-containing protein</fullName>
    </recommendedName>
</protein>
<dbReference type="HOGENOM" id="CLU_410768_0_0_1"/>
<keyword evidence="1" id="KW-0863">Zinc-finger</keyword>
<dbReference type="PANTHER" id="PTHR22996:SF0">
    <property type="entry name" value="RE60872P-RELATED"/>
    <property type="match status" value="1"/>
</dbReference>
<dbReference type="InterPro" id="IPR045194">
    <property type="entry name" value="MGRN1/RNF157-like"/>
</dbReference>
<dbReference type="Gene3D" id="3.30.40.10">
    <property type="entry name" value="Zinc/RING finger domain, C3HC4 (zinc finger)"/>
    <property type="match status" value="1"/>
</dbReference>
<evidence type="ECO:0000256" key="1">
    <source>
        <dbReference type="PROSITE-ProRule" id="PRU00175"/>
    </source>
</evidence>
<evidence type="ECO:0000313" key="6">
    <source>
        <dbReference type="Proteomes" id="UP000000600"/>
    </source>
</evidence>
<accession>A0CYH5</accession>
<gene>
    <name evidence="5" type="ORF">GSPATT00011442001</name>
</gene>
<dbReference type="GO" id="GO:0016567">
    <property type="term" value="P:protein ubiquitination"/>
    <property type="evidence" value="ECO:0000318"/>
    <property type="project" value="GO_Central"/>
</dbReference>
<dbReference type="EMBL" id="CT868219">
    <property type="protein sequence ID" value="CAK75842.1"/>
    <property type="molecule type" value="Genomic_DNA"/>
</dbReference>
<dbReference type="GO" id="GO:0008270">
    <property type="term" value="F:zinc ion binding"/>
    <property type="evidence" value="ECO:0007669"/>
    <property type="project" value="UniProtKB-KW"/>
</dbReference>
<dbReference type="GO" id="GO:0005737">
    <property type="term" value="C:cytoplasm"/>
    <property type="evidence" value="ECO:0000318"/>
    <property type="project" value="GO_Central"/>
</dbReference>
<dbReference type="PROSITE" id="PS50089">
    <property type="entry name" value="ZF_RING_2"/>
    <property type="match status" value="1"/>
</dbReference>
<dbReference type="KEGG" id="ptm:GSPATT00011442001"/>
<dbReference type="eggNOG" id="KOG4265">
    <property type="taxonomic scope" value="Eukaryota"/>
</dbReference>
<keyword evidence="1" id="KW-0479">Metal-binding</keyword>
<reference evidence="5 6" key="1">
    <citation type="journal article" date="2006" name="Nature">
        <title>Global trends of whole-genome duplications revealed by the ciliate Paramecium tetraurelia.</title>
        <authorList>
            <consortium name="Genoscope"/>
            <person name="Aury J.-M."/>
            <person name="Jaillon O."/>
            <person name="Duret L."/>
            <person name="Noel B."/>
            <person name="Jubin C."/>
            <person name="Porcel B.M."/>
            <person name="Segurens B."/>
            <person name="Daubin V."/>
            <person name="Anthouard V."/>
            <person name="Aiach N."/>
            <person name="Arnaiz O."/>
            <person name="Billaut A."/>
            <person name="Beisson J."/>
            <person name="Blanc I."/>
            <person name="Bouhouche K."/>
            <person name="Camara F."/>
            <person name="Duharcourt S."/>
            <person name="Guigo R."/>
            <person name="Gogendeau D."/>
            <person name="Katinka M."/>
            <person name="Keller A.-M."/>
            <person name="Kissmehl R."/>
            <person name="Klotz C."/>
            <person name="Koll F."/>
            <person name="Le Moue A."/>
            <person name="Lepere C."/>
            <person name="Malinsky S."/>
            <person name="Nowacki M."/>
            <person name="Nowak J.K."/>
            <person name="Plattner H."/>
            <person name="Poulain J."/>
            <person name="Ruiz F."/>
            <person name="Serrano V."/>
            <person name="Zagulski M."/>
            <person name="Dessen P."/>
            <person name="Betermier M."/>
            <person name="Weissenbach J."/>
            <person name="Scarpelli C."/>
            <person name="Schachter V."/>
            <person name="Sperling L."/>
            <person name="Meyer E."/>
            <person name="Cohen J."/>
            <person name="Wincker P."/>
        </authorList>
    </citation>
    <scope>NUCLEOTIDE SEQUENCE [LARGE SCALE GENOMIC DNA]</scope>
    <source>
        <strain evidence="5 6">Stock d4-2</strain>
    </source>
</reference>
<dbReference type="PANTHER" id="PTHR22996">
    <property type="entry name" value="MAHOGUNIN"/>
    <property type="match status" value="1"/>
</dbReference>
<organism evidence="5 6">
    <name type="scientific">Paramecium tetraurelia</name>
    <dbReference type="NCBI Taxonomy" id="5888"/>
    <lineage>
        <taxon>Eukaryota</taxon>
        <taxon>Sar</taxon>
        <taxon>Alveolata</taxon>
        <taxon>Ciliophora</taxon>
        <taxon>Intramacronucleata</taxon>
        <taxon>Oligohymenophorea</taxon>
        <taxon>Peniculida</taxon>
        <taxon>Parameciidae</taxon>
        <taxon>Paramecium</taxon>
    </lineage>
</organism>
<dbReference type="SUPFAM" id="SSF57850">
    <property type="entry name" value="RING/U-box"/>
    <property type="match status" value="1"/>
</dbReference>
<evidence type="ECO:0000313" key="5">
    <source>
        <dbReference type="EMBL" id="CAK75842.1"/>
    </source>
</evidence>
<dbReference type="InParanoid" id="A0CYH5"/>
<feature type="region of interest" description="Disordered" evidence="3">
    <location>
        <begin position="413"/>
        <end position="446"/>
    </location>
</feature>
<evidence type="ECO:0000256" key="2">
    <source>
        <dbReference type="SAM" id="Coils"/>
    </source>
</evidence>
<keyword evidence="1" id="KW-0862">Zinc</keyword>
<dbReference type="Pfam" id="PF13920">
    <property type="entry name" value="zf-C3HC4_3"/>
    <property type="match status" value="1"/>
</dbReference>
<dbReference type="OMA" id="SICADHI"/>
<evidence type="ECO:0000259" key="4">
    <source>
        <dbReference type="PROSITE" id="PS50089"/>
    </source>
</evidence>
<feature type="region of interest" description="Disordered" evidence="3">
    <location>
        <begin position="383"/>
        <end position="402"/>
    </location>
</feature>